<organism evidence="1 2">
    <name type="scientific">Streptomyces niveiscabiei</name>
    <dbReference type="NCBI Taxonomy" id="164115"/>
    <lineage>
        <taxon>Bacteria</taxon>
        <taxon>Bacillati</taxon>
        <taxon>Actinomycetota</taxon>
        <taxon>Actinomycetes</taxon>
        <taxon>Kitasatosporales</taxon>
        <taxon>Streptomycetaceae</taxon>
        <taxon>Streptomyces</taxon>
    </lineage>
</organism>
<evidence type="ECO:0000313" key="2">
    <source>
        <dbReference type="Proteomes" id="UP001631957"/>
    </source>
</evidence>
<accession>A0ABW9I0K8</accession>
<name>A0ABW9I0K8_9ACTN</name>
<protein>
    <submittedName>
        <fullName evidence="1">Uncharacterized protein</fullName>
    </submittedName>
</protein>
<keyword evidence="2" id="KW-1185">Reference proteome</keyword>
<comment type="caution">
    <text evidence="1">The sequence shown here is derived from an EMBL/GenBank/DDBJ whole genome shotgun (WGS) entry which is preliminary data.</text>
</comment>
<dbReference type="RefSeq" id="WP_409122761.1">
    <property type="nucleotide sequence ID" value="NZ_JBJVNI010000023.1"/>
</dbReference>
<dbReference type="Proteomes" id="UP001631957">
    <property type="component" value="Unassembled WGS sequence"/>
</dbReference>
<sequence length="90" mass="10248">MRNRARLRLAYTTWPRPRVVLADTPRPTCPDCYGDGGWDEGGPFEDEPTPVTCGCWDPDDKRTVVVVPRWVARRFFGHRDGGGWSSEPPF</sequence>
<proteinExistence type="predicted"/>
<gene>
    <name evidence="1" type="ORF">ACKI18_35035</name>
</gene>
<dbReference type="EMBL" id="JBJVNI010000023">
    <property type="protein sequence ID" value="MFM9613888.1"/>
    <property type="molecule type" value="Genomic_DNA"/>
</dbReference>
<evidence type="ECO:0000313" key="1">
    <source>
        <dbReference type="EMBL" id="MFM9613888.1"/>
    </source>
</evidence>
<reference evidence="1 2" key="1">
    <citation type="submission" date="2024-12" db="EMBL/GenBank/DDBJ databases">
        <title>Forecasting of Potato common scab and diversities of Pathogenic streptomyces spp. in china.</title>
        <authorList>
            <person name="Handique U."/>
            <person name="Wu J."/>
        </authorList>
    </citation>
    <scope>NUCLEOTIDE SEQUENCE [LARGE SCALE GENOMIC DNA]</scope>
    <source>
        <strain evidence="1 2">ZRIMU1530</strain>
    </source>
</reference>